<feature type="compositionally biased region" description="Polar residues" evidence="1">
    <location>
        <begin position="327"/>
        <end position="348"/>
    </location>
</feature>
<sequence>MPDSFIPNTWEQLLNLPGAPVDDFNLELASFTFETHGTGNDFEVEAFPPPDRLLSTPIASSRTSPPLHPFCDLSTLPQQTPTPTLTVIGPPQTPIPSRTVLKDLNAFLPFGVNTSPFNYASARTNQFCVAADTKFRNDDQKCAFFSQNTPKERRQGGKSKKKKDSPSAVATDNHTSTRAQYSSDDLILITREVVNVNLFIAAYGQKGVLWQQIADSYLIKRYVLIVPYVLSFILTISFEDLNGKNKNLAKVIGEGTSASIIIGALLECMETQYNESTDKSDDAKAKLKAPFIMPPCRQWASTHVLPAFLMTTTPLLTRRPPVDKSTDSLATSESPTVDKSPGSRTLSKTPIEPVANTLSASLSLNILDSNDKKTKAKCCRTMDHCTSSLAGTGKLAALLKEESTRCAAHNTRMATTFETFAKDARKQKKEVTSLLGDLVNIAEKEL</sequence>
<protein>
    <submittedName>
        <fullName evidence="2">Uncharacterized protein</fullName>
    </submittedName>
</protein>
<name>A0AAD7AAI7_9AGAR</name>
<comment type="caution">
    <text evidence="2">The sequence shown here is derived from an EMBL/GenBank/DDBJ whole genome shotgun (WGS) entry which is preliminary data.</text>
</comment>
<gene>
    <name evidence="2" type="ORF">DFH08DRAFT_805052</name>
</gene>
<keyword evidence="3" id="KW-1185">Reference proteome</keyword>
<dbReference type="Proteomes" id="UP001218218">
    <property type="component" value="Unassembled WGS sequence"/>
</dbReference>
<organism evidence="2 3">
    <name type="scientific">Mycena albidolilacea</name>
    <dbReference type="NCBI Taxonomy" id="1033008"/>
    <lineage>
        <taxon>Eukaryota</taxon>
        <taxon>Fungi</taxon>
        <taxon>Dikarya</taxon>
        <taxon>Basidiomycota</taxon>
        <taxon>Agaricomycotina</taxon>
        <taxon>Agaricomycetes</taxon>
        <taxon>Agaricomycetidae</taxon>
        <taxon>Agaricales</taxon>
        <taxon>Marasmiineae</taxon>
        <taxon>Mycenaceae</taxon>
        <taxon>Mycena</taxon>
    </lineage>
</organism>
<accession>A0AAD7AAI7</accession>
<dbReference type="EMBL" id="JARIHO010000011">
    <property type="protein sequence ID" value="KAJ7353506.1"/>
    <property type="molecule type" value="Genomic_DNA"/>
</dbReference>
<evidence type="ECO:0000313" key="3">
    <source>
        <dbReference type="Proteomes" id="UP001218218"/>
    </source>
</evidence>
<reference evidence="2" key="1">
    <citation type="submission" date="2023-03" db="EMBL/GenBank/DDBJ databases">
        <title>Massive genome expansion in bonnet fungi (Mycena s.s.) driven by repeated elements and novel gene families across ecological guilds.</title>
        <authorList>
            <consortium name="Lawrence Berkeley National Laboratory"/>
            <person name="Harder C.B."/>
            <person name="Miyauchi S."/>
            <person name="Viragh M."/>
            <person name="Kuo A."/>
            <person name="Thoen E."/>
            <person name="Andreopoulos B."/>
            <person name="Lu D."/>
            <person name="Skrede I."/>
            <person name="Drula E."/>
            <person name="Henrissat B."/>
            <person name="Morin E."/>
            <person name="Kohler A."/>
            <person name="Barry K."/>
            <person name="LaButti K."/>
            <person name="Morin E."/>
            <person name="Salamov A."/>
            <person name="Lipzen A."/>
            <person name="Mereny Z."/>
            <person name="Hegedus B."/>
            <person name="Baldrian P."/>
            <person name="Stursova M."/>
            <person name="Weitz H."/>
            <person name="Taylor A."/>
            <person name="Grigoriev I.V."/>
            <person name="Nagy L.G."/>
            <person name="Martin F."/>
            <person name="Kauserud H."/>
        </authorList>
    </citation>
    <scope>NUCLEOTIDE SEQUENCE</scope>
    <source>
        <strain evidence="2">CBHHK002</strain>
    </source>
</reference>
<feature type="region of interest" description="Disordered" evidence="1">
    <location>
        <begin position="146"/>
        <end position="175"/>
    </location>
</feature>
<evidence type="ECO:0000313" key="2">
    <source>
        <dbReference type="EMBL" id="KAJ7353506.1"/>
    </source>
</evidence>
<proteinExistence type="predicted"/>
<evidence type="ECO:0000256" key="1">
    <source>
        <dbReference type="SAM" id="MobiDB-lite"/>
    </source>
</evidence>
<dbReference type="AlphaFoldDB" id="A0AAD7AAI7"/>
<feature type="region of interest" description="Disordered" evidence="1">
    <location>
        <begin position="319"/>
        <end position="351"/>
    </location>
</feature>